<dbReference type="InterPro" id="IPR009012">
    <property type="entry name" value="GrpE_head"/>
</dbReference>
<dbReference type="HAMAP" id="MF_01151">
    <property type="entry name" value="GrpE"/>
    <property type="match status" value="1"/>
</dbReference>
<feature type="coiled-coil region" evidence="6">
    <location>
        <begin position="46"/>
        <end position="101"/>
    </location>
</feature>
<protein>
    <recommendedName>
        <fullName evidence="3 4">Protein GrpE</fullName>
    </recommendedName>
    <alternativeName>
        <fullName evidence="3">HSP-70 cofactor</fullName>
    </alternativeName>
</protein>
<dbReference type="HOGENOM" id="CLU_057217_5_0_9"/>
<dbReference type="AlphaFoldDB" id="E6U8T3"/>
<evidence type="ECO:0000256" key="6">
    <source>
        <dbReference type="SAM" id="Coils"/>
    </source>
</evidence>
<dbReference type="KEGG" id="eha:Ethha_1633"/>
<dbReference type="PANTHER" id="PTHR21237">
    <property type="entry name" value="GRPE PROTEIN"/>
    <property type="match status" value="1"/>
</dbReference>
<feature type="compositionally biased region" description="Basic and acidic residues" evidence="7">
    <location>
        <begin position="32"/>
        <end position="42"/>
    </location>
</feature>
<dbReference type="eggNOG" id="COG0576">
    <property type="taxonomic scope" value="Bacteria"/>
</dbReference>
<sequence length="218" mass="23588">MKNSKDAETPKEPELEIEAETPGEPDTQAAESAKENAGNKKELSEAEMIKLLLQSQKAEIERLQKELDAAKADAQTCKSQTDTLNQRLANTLSEYENYRRRTASEKEALSADASAKAVKALLPALDSLARAIDFAEADPASFQQGVEMTLKQMEAGFSALGVVEIEAEAGQAFDPDRHNAVAHVDDDSLGESVVAEVFQKGYAIGDKVIRHSVVKVAN</sequence>
<dbReference type="PANTHER" id="PTHR21237:SF23">
    <property type="entry name" value="GRPE PROTEIN HOMOLOG, MITOCHONDRIAL"/>
    <property type="match status" value="1"/>
</dbReference>
<comment type="subunit">
    <text evidence="3">Homodimer.</text>
</comment>
<evidence type="ECO:0000256" key="4">
    <source>
        <dbReference type="RuleBase" id="RU000639"/>
    </source>
</evidence>
<dbReference type="STRING" id="663278.Ethha_1633"/>
<dbReference type="SUPFAM" id="SSF51064">
    <property type="entry name" value="Head domain of nucleotide exchange factor GrpE"/>
    <property type="match status" value="1"/>
</dbReference>
<comment type="similarity">
    <text evidence="1 3 5">Belongs to the GrpE family.</text>
</comment>
<dbReference type="GO" id="GO:0042803">
    <property type="term" value="F:protein homodimerization activity"/>
    <property type="evidence" value="ECO:0007669"/>
    <property type="project" value="InterPro"/>
</dbReference>
<evidence type="ECO:0000313" key="8">
    <source>
        <dbReference type="EMBL" id="ADU27168.1"/>
    </source>
</evidence>
<dbReference type="Gene3D" id="3.90.20.20">
    <property type="match status" value="1"/>
</dbReference>
<dbReference type="GO" id="GO:0006457">
    <property type="term" value="P:protein folding"/>
    <property type="evidence" value="ECO:0007669"/>
    <property type="project" value="InterPro"/>
</dbReference>
<comment type="function">
    <text evidence="3 4">Participates actively in the response to hyperosmotic and heat shock by preventing the aggregation of stress-denatured proteins, in association with DnaK and GrpE. It is the nucleotide exchange factor for DnaK and may function as a thermosensor. Unfolded proteins bind initially to DnaJ; upon interaction with the DnaJ-bound protein, DnaK hydrolyzes its bound ATP, resulting in the formation of a stable complex. GrpE releases ADP from DnaK; ATP binding to DnaK triggers the release of the substrate protein, thus completing the reaction cycle. Several rounds of ATP-dependent interactions between DnaJ, DnaK and GrpE are required for fully efficient folding.</text>
</comment>
<keyword evidence="9" id="KW-1185">Reference proteome</keyword>
<feature type="compositionally biased region" description="Basic and acidic residues" evidence="7">
    <location>
        <begin position="1"/>
        <end position="14"/>
    </location>
</feature>
<dbReference type="InterPro" id="IPR013805">
    <property type="entry name" value="GrpE_CC"/>
</dbReference>
<keyword evidence="2 3" id="KW-0143">Chaperone</keyword>
<comment type="subcellular location">
    <subcellularLocation>
        <location evidence="3">Cytoplasm</location>
    </subcellularLocation>
</comment>
<dbReference type="GO" id="GO:0000774">
    <property type="term" value="F:adenyl-nucleotide exchange factor activity"/>
    <property type="evidence" value="ECO:0007669"/>
    <property type="project" value="InterPro"/>
</dbReference>
<feature type="region of interest" description="Disordered" evidence="7">
    <location>
        <begin position="1"/>
        <end position="42"/>
    </location>
</feature>
<dbReference type="GO" id="GO:0051082">
    <property type="term" value="F:unfolded protein binding"/>
    <property type="evidence" value="ECO:0007669"/>
    <property type="project" value="TreeGrafter"/>
</dbReference>
<organism evidence="8 9">
    <name type="scientific">Ethanoligenens harbinense (strain DSM 18485 / JCM 12961 / CGMCC 1.5033 / YUAN-3)</name>
    <dbReference type="NCBI Taxonomy" id="663278"/>
    <lineage>
        <taxon>Bacteria</taxon>
        <taxon>Bacillati</taxon>
        <taxon>Bacillota</taxon>
        <taxon>Clostridia</taxon>
        <taxon>Eubacteriales</taxon>
        <taxon>Oscillospiraceae</taxon>
        <taxon>Ethanoligenens</taxon>
    </lineage>
</organism>
<dbReference type="EMBL" id="CP002400">
    <property type="protein sequence ID" value="ADU27168.1"/>
    <property type="molecule type" value="Genomic_DNA"/>
</dbReference>
<gene>
    <name evidence="3" type="primary">grpE</name>
    <name evidence="8" type="ordered locus">Ethha_1633</name>
</gene>
<dbReference type="Pfam" id="PF01025">
    <property type="entry name" value="GrpE"/>
    <property type="match status" value="1"/>
</dbReference>
<keyword evidence="3 4" id="KW-0346">Stress response</keyword>
<evidence type="ECO:0000256" key="5">
    <source>
        <dbReference type="RuleBase" id="RU004478"/>
    </source>
</evidence>
<dbReference type="PRINTS" id="PR00773">
    <property type="entry name" value="GRPEPROTEIN"/>
</dbReference>
<name>E6U8T3_ETHHY</name>
<dbReference type="InterPro" id="IPR000740">
    <property type="entry name" value="GrpE"/>
</dbReference>
<evidence type="ECO:0000256" key="2">
    <source>
        <dbReference type="ARBA" id="ARBA00023186"/>
    </source>
</evidence>
<accession>E6U8T3</accession>
<reference evidence="8 9" key="1">
    <citation type="submission" date="2010-12" db="EMBL/GenBank/DDBJ databases">
        <title>Complete sequence of Ethanoligenens harbinense YUAN-3.</title>
        <authorList>
            <person name="Lucas S."/>
            <person name="Copeland A."/>
            <person name="Lapidus A."/>
            <person name="Cheng J.-F."/>
            <person name="Bruce D."/>
            <person name="Goodwin L."/>
            <person name="Pitluck S."/>
            <person name="Chertkov O."/>
            <person name="Misra M."/>
            <person name="Detter J.C."/>
            <person name="Han C."/>
            <person name="Tapia R."/>
            <person name="Land M."/>
            <person name="Hauser L."/>
            <person name="Jeffries C."/>
            <person name="Kyrpides N."/>
            <person name="Ivanova N."/>
            <person name="Mikhailova N."/>
            <person name="Wang A."/>
            <person name="Mouttaki H."/>
            <person name="He Z."/>
            <person name="Zhou J."/>
            <person name="Hemme C.L."/>
            <person name="Woyke T."/>
        </authorList>
    </citation>
    <scope>NUCLEOTIDE SEQUENCE [LARGE SCALE GENOMIC DNA]</scope>
    <source>
        <strain evidence="9">DSM 18485 / JCM 12961 / CGMCC 1.5033 / YUAN-3</strain>
    </source>
</reference>
<evidence type="ECO:0000256" key="3">
    <source>
        <dbReference type="HAMAP-Rule" id="MF_01151"/>
    </source>
</evidence>
<dbReference type="SUPFAM" id="SSF58014">
    <property type="entry name" value="Coiled-coil domain of nucleotide exchange factor GrpE"/>
    <property type="match status" value="1"/>
</dbReference>
<evidence type="ECO:0000256" key="7">
    <source>
        <dbReference type="SAM" id="MobiDB-lite"/>
    </source>
</evidence>
<evidence type="ECO:0000313" key="9">
    <source>
        <dbReference type="Proteomes" id="UP000001551"/>
    </source>
</evidence>
<keyword evidence="3" id="KW-0963">Cytoplasm</keyword>
<dbReference type="CDD" id="cd00446">
    <property type="entry name" value="GrpE"/>
    <property type="match status" value="1"/>
</dbReference>
<dbReference type="RefSeq" id="WP_013485523.1">
    <property type="nucleotide sequence ID" value="NC_014828.1"/>
</dbReference>
<dbReference type="GO" id="GO:0051087">
    <property type="term" value="F:protein-folding chaperone binding"/>
    <property type="evidence" value="ECO:0007669"/>
    <property type="project" value="InterPro"/>
</dbReference>
<evidence type="ECO:0000256" key="1">
    <source>
        <dbReference type="ARBA" id="ARBA00009054"/>
    </source>
</evidence>
<keyword evidence="6" id="KW-0175">Coiled coil</keyword>
<dbReference type="PROSITE" id="PS01071">
    <property type="entry name" value="GRPE"/>
    <property type="match status" value="1"/>
</dbReference>
<dbReference type="Proteomes" id="UP000001551">
    <property type="component" value="Chromosome"/>
</dbReference>
<dbReference type="GO" id="GO:0005737">
    <property type="term" value="C:cytoplasm"/>
    <property type="evidence" value="ECO:0007669"/>
    <property type="project" value="UniProtKB-SubCell"/>
</dbReference>
<proteinExistence type="inferred from homology"/>
<dbReference type="Gene3D" id="2.30.22.10">
    <property type="entry name" value="Head domain of nucleotide exchange factor GrpE"/>
    <property type="match status" value="1"/>
</dbReference>